<evidence type="ECO:0000259" key="4">
    <source>
        <dbReference type="Pfam" id="PF25876"/>
    </source>
</evidence>
<dbReference type="Gene3D" id="2.40.50.100">
    <property type="match status" value="1"/>
</dbReference>
<feature type="coiled-coil region" evidence="3">
    <location>
        <begin position="105"/>
        <end position="184"/>
    </location>
</feature>
<feature type="domain" description="AprE-like beta-barrel" evidence="6">
    <location>
        <begin position="251"/>
        <end position="346"/>
    </location>
</feature>
<dbReference type="SUPFAM" id="SSF111369">
    <property type="entry name" value="HlyD-like secretion proteins"/>
    <property type="match status" value="2"/>
</dbReference>
<feature type="domain" description="Multidrug resistance protein MdtA-like barrel-sandwich hybrid" evidence="5">
    <location>
        <begin position="58"/>
        <end position="230"/>
    </location>
</feature>
<accession>A0A2G0CJM5</accession>
<sequence>MSRKAILLLVGTLILVIVAVVIFSGRGEEGTKVFVQDVERRNIQEVVSASGKIFPQTEVKISSDVSGEVVELYVEEGDSVVPNQLLAKIDADAYQSQVARGVAGVNSSKAQLANARAQINTQKAQREQILAQLENARDILKRNEQLFKDEVISKAELETSQSNVRALEANLSAAESNIRAAEESARAAEYGIESSEATLNELRTSLRRTTIYAPMGGVVSLLNVEQGERVVGTIQMTGTELMRIANLNAMEVRVEVSENDVPSVNVGDRAEIEVDAYLNRTFAGTVTQIANSSTTAGVADNVLNSDQVTNFEVRISIDPASYADLVSGGNPYPFRPGMSASVDILTELAEDVASVPIESVTTREPRDGDSTQAAGTTELEEVVFLVRGDTVDQVQVVTGLQDAKFIQIKTGVEAGDRVVAGPYGALSRTLKGGETVQVVKKEEFYAEEGSE</sequence>
<evidence type="ECO:0000259" key="5">
    <source>
        <dbReference type="Pfam" id="PF25917"/>
    </source>
</evidence>
<name>A0A2G0CJM5_9BACT</name>
<evidence type="ECO:0000259" key="6">
    <source>
        <dbReference type="Pfam" id="PF26002"/>
    </source>
</evidence>
<dbReference type="OrthoDB" id="9809068at2"/>
<dbReference type="Pfam" id="PF25917">
    <property type="entry name" value="BSH_RND"/>
    <property type="match status" value="1"/>
</dbReference>
<evidence type="ECO:0000256" key="1">
    <source>
        <dbReference type="ARBA" id="ARBA00004196"/>
    </source>
</evidence>
<keyword evidence="8" id="KW-1185">Reference proteome</keyword>
<dbReference type="PANTHER" id="PTHR32347:SF14">
    <property type="entry name" value="EFFLUX SYSTEM COMPONENT YKNX-RELATED"/>
    <property type="match status" value="1"/>
</dbReference>
<dbReference type="Proteomes" id="UP000226437">
    <property type="component" value="Unassembled WGS sequence"/>
</dbReference>
<dbReference type="Pfam" id="PF26002">
    <property type="entry name" value="Beta-barrel_AprE"/>
    <property type="match status" value="1"/>
</dbReference>
<dbReference type="InterPro" id="IPR058625">
    <property type="entry name" value="MdtA-like_BSH"/>
</dbReference>
<dbReference type="Pfam" id="PF25876">
    <property type="entry name" value="HH_MFP_RND"/>
    <property type="match status" value="1"/>
</dbReference>
<dbReference type="Gene3D" id="2.40.30.170">
    <property type="match status" value="1"/>
</dbReference>
<comment type="caution">
    <text evidence="7">The sequence shown here is derived from an EMBL/GenBank/DDBJ whole genome shotgun (WGS) entry which is preliminary data.</text>
</comment>
<dbReference type="EMBL" id="PDLO01000001">
    <property type="protein sequence ID" value="PHL00180.1"/>
    <property type="molecule type" value="Genomic_DNA"/>
</dbReference>
<protein>
    <submittedName>
        <fullName evidence="7">RND transporter</fullName>
    </submittedName>
</protein>
<gene>
    <name evidence="7" type="ORF">CGL56_03830</name>
</gene>
<evidence type="ECO:0000256" key="2">
    <source>
        <dbReference type="ARBA" id="ARBA00023054"/>
    </source>
</evidence>
<dbReference type="PANTHER" id="PTHR32347">
    <property type="entry name" value="EFFLUX SYSTEM COMPONENT YKNX-RELATED"/>
    <property type="match status" value="1"/>
</dbReference>
<dbReference type="InterPro" id="IPR050465">
    <property type="entry name" value="UPF0194_transport"/>
</dbReference>
<evidence type="ECO:0000256" key="3">
    <source>
        <dbReference type="SAM" id="Coils"/>
    </source>
</evidence>
<dbReference type="GO" id="GO:0030313">
    <property type="term" value="C:cell envelope"/>
    <property type="evidence" value="ECO:0007669"/>
    <property type="project" value="UniProtKB-SubCell"/>
</dbReference>
<reference evidence="7 8" key="1">
    <citation type="submission" date="2017-10" db="EMBL/GenBank/DDBJ databases">
        <title>The draft genome sequence of Lewinella marina KCTC 32374.</title>
        <authorList>
            <person name="Wang K."/>
        </authorList>
    </citation>
    <scope>NUCLEOTIDE SEQUENCE [LARGE SCALE GENOMIC DNA]</scope>
    <source>
        <strain evidence="7 8">MKG-38</strain>
    </source>
</reference>
<organism evidence="7 8">
    <name type="scientific">Neolewinella marina</name>
    <dbReference type="NCBI Taxonomy" id="438751"/>
    <lineage>
        <taxon>Bacteria</taxon>
        <taxon>Pseudomonadati</taxon>
        <taxon>Bacteroidota</taxon>
        <taxon>Saprospiria</taxon>
        <taxon>Saprospirales</taxon>
        <taxon>Lewinellaceae</taxon>
        <taxon>Neolewinella</taxon>
    </lineage>
</organism>
<dbReference type="RefSeq" id="WP_099105160.1">
    <property type="nucleotide sequence ID" value="NZ_JAATJF010000001.1"/>
</dbReference>
<feature type="domain" description="Multidrug resistance protein MdtA-like alpha-helical hairpin" evidence="4">
    <location>
        <begin position="120"/>
        <end position="181"/>
    </location>
</feature>
<dbReference type="InterPro" id="IPR058624">
    <property type="entry name" value="MdtA-like_HH"/>
</dbReference>
<dbReference type="AlphaFoldDB" id="A0A2G0CJM5"/>
<keyword evidence="2 3" id="KW-0175">Coiled coil</keyword>
<dbReference type="Gene3D" id="2.40.420.20">
    <property type="match status" value="1"/>
</dbReference>
<proteinExistence type="predicted"/>
<evidence type="ECO:0000313" key="8">
    <source>
        <dbReference type="Proteomes" id="UP000226437"/>
    </source>
</evidence>
<dbReference type="InterPro" id="IPR058982">
    <property type="entry name" value="Beta-barrel_AprE"/>
</dbReference>
<evidence type="ECO:0000313" key="7">
    <source>
        <dbReference type="EMBL" id="PHL00180.1"/>
    </source>
</evidence>
<dbReference type="Gene3D" id="1.10.287.470">
    <property type="entry name" value="Helix hairpin bin"/>
    <property type="match status" value="1"/>
</dbReference>
<comment type="subcellular location">
    <subcellularLocation>
        <location evidence="1">Cell envelope</location>
    </subcellularLocation>
</comment>